<keyword evidence="4" id="KW-1185">Reference proteome</keyword>
<dbReference type="EMBL" id="JBFOCI010000015">
    <property type="protein sequence ID" value="MEW9808771.1"/>
    <property type="molecule type" value="Genomic_DNA"/>
</dbReference>
<dbReference type="Proteomes" id="UP001556196">
    <property type="component" value="Unassembled WGS sequence"/>
</dbReference>
<dbReference type="PANTHER" id="PTHR47163:SF2">
    <property type="entry name" value="SI:DKEY-17M8.2"/>
    <property type="match status" value="1"/>
</dbReference>
<accession>A0ABV3R624</accession>
<dbReference type="Pfam" id="PF12760">
    <property type="entry name" value="Zn_ribbon_IS1595"/>
    <property type="match status" value="1"/>
</dbReference>
<evidence type="ECO:0000256" key="1">
    <source>
        <dbReference type="SAM" id="MobiDB-lite"/>
    </source>
</evidence>
<protein>
    <submittedName>
        <fullName evidence="3">IS1595 family transposase</fullName>
    </submittedName>
</protein>
<organism evidence="3 4">
    <name type="scientific">Mesorhizobium marinum</name>
    <dbReference type="NCBI Taxonomy" id="3228790"/>
    <lineage>
        <taxon>Bacteria</taxon>
        <taxon>Pseudomonadati</taxon>
        <taxon>Pseudomonadota</taxon>
        <taxon>Alphaproteobacteria</taxon>
        <taxon>Hyphomicrobiales</taxon>
        <taxon>Phyllobacteriaceae</taxon>
        <taxon>Mesorhizobium</taxon>
    </lineage>
</organism>
<dbReference type="InterPro" id="IPR024442">
    <property type="entry name" value="Transposase_Zn_ribbon"/>
</dbReference>
<dbReference type="InterPro" id="IPR024445">
    <property type="entry name" value="Tnp_ISXO2-like"/>
</dbReference>
<reference evidence="3 4" key="1">
    <citation type="submission" date="2024-06" db="EMBL/GenBank/DDBJ databases">
        <authorList>
            <person name="Tuo L."/>
        </authorList>
    </citation>
    <scope>NUCLEOTIDE SEQUENCE [LARGE SCALE GENOMIC DNA]</scope>
    <source>
        <strain evidence="3 4">ZMM04-5</strain>
    </source>
</reference>
<dbReference type="SMART" id="SM01126">
    <property type="entry name" value="DDE_Tnp_IS1595"/>
    <property type="match status" value="1"/>
</dbReference>
<sequence>MDITAPIYTDAEAAREHLEAIHWPHGPNCPHCGNIDPAKIAKVEGKKRSHRAGLYYCNECKGTFTVTVGTVFERSKIPLNKWVLASHLMAASKKGVSAHQLHRMLGVTYKTAWFMAHRIREAMKEDVTSSGPLGGEGKTVEADETYIGKRETPREMSPQRKGRPYTKKGKGGGAQKRIVVGLVERGGKARMVHLNNATASTVRDVLVRNVDRNSTLYTDSSRLYTRTGEEYATHKTTNHAAGEYARREGDVVVHSNTIEGVFSVFKRGMVGVYQHCGEAHLHRYLAEFDFRYNRRAALKVSDAERADDLLRNARDKRLTYRRIGEAHHA</sequence>
<feature type="domain" description="ISXO2-like transposase" evidence="2">
    <location>
        <begin position="132"/>
        <end position="293"/>
    </location>
</feature>
<evidence type="ECO:0000313" key="3">
    <source>
        <dbReference type="EMBL" id="MEW9808771.1"/>
    </source>
</evidence>
<comment type="caution">
    <text evidence="3">The sequence shown here is derived from an EMBL/GenBank/DDBJ whole genome shotgun (WGS) entry which is preliminary data.</text>
</comment>
<feature type="compositionally biased region" description="Basic residues" evidence="1">
    <location>
        <begin position="160"/>
        <end position="170"/>
    </location>
</feature>
<feature type="compositionally biased region" description="Basic and acidic residues" evidence="1">
    <location>
        <begin position="148"/>
        <end position="158"/>
    </location>
</feature>
<name>A0ABV3R624_9HYPH</name>
<proteinExistence type="predicted"/>
<dbReference type="Pfam" id="PF12762">
    <property type="entry name" value="DDE_Tnp_IS1595"/>
    <property type="match status" value="1"/>
</dbReference>
<dbReference type="PANTHER" id="PTHR47163">
    <property type="entry name" value="DDE_TNP_IS1595 DOMAIN-CONTAINING PROTEIN"/>
    <property type="match status" value="1"/>
</dbReference>
<dbReference type="RefSeq" id="WP_367726013.1">
    <property type="nucleotide sequence ID" value="NZ_JBFOCH010000003.1"/>
</dbReference>
<gene>
    <name evidence="3" type="ORF">ABUE31_22555</name>
</gene>
<dbReference type="NCBIfam" id="NF033547">
    <property type="entry name" value="transpos_IS1595"/>
    <property type="match status" value="1"/>
</dbReference>
<dbReference type="InterPro" id="IPR053164">
    <property type="entry name" value="IS1016-like_transposase"/>
</dbReference>
<evidence type="ECO:0000313" key="4">
    <source>
        <dbReference type="Proteomes" id="UP001556196"/>
    </source>
</evidence>
<evidence type="ECO:0000259" key="2">
    <source>
        <dbReference type="SMART" id="SM01126"/>
    </source>
</evidence>
<feature type="region of interest" description="Disordered" evidence="1">
    <location>
        <begin position="148"/>
        <end position="172"/>
    </location>
</feature>